<gene>
    <name evidence="3" type="ORF">JX265_009013</name>
</gene>
<comment type="caution">
    <text evidence="3">The sequence shown here is derived from an EMBL/GenBank/DDBJ whole genome shotgun (WGS) entry which is preliminary data.</text>
</comment>
<dbReference type="SUPFAM" id="SSF53474">
    <property type="entry name" value="alpha/beta-Hydrolases"/>
    <property type="match status" value="1"/>
</dbReference>
<dbReference type="PANTHER" id="PTHR48081:SF8">
    <property type="entry name" value="ALPHA_BETA HYDROLASE FOLD-3 DOMAIN-CONTAINING PROTEIN-RELATED"/>
    <property type="match status" value="1"/>
</dbReference>
<dbReference type="InterPro" id="IPR029058">
    <property type="entry name" value="AB_hydrolase_fold"/>
</dbReference>
<accession>A0A9P9WH70</accession>
<evidence type="ECO:0000313" key="3">
    <source>
        <dbReference type="EMBL" id="KAI1862967.1"/>
    </source>
</evidence>
<protein>
    <recommendedName>
        <fullName evidence="2">Alpha/beta hydrolase fold-3 domain-containing protein</fullName>
    </recommendedName>
</protein>
<proteinExistence type="predicted"/>
<evidence type="ECO:0000256" key="1">
    <source>
        <dbReference type="ARBA" id="ARBA00022801"/>
    </source>
</evidence>
<sequence length="331" mass="36470">MFSIEQASALSQIDTELDELVASGVSLPPAWTLDSDVSSLRDTLKRARRARGKSPGLLSLPFIEQDRQIKVRDGTSIAIRVTSPHGPRAKKPGLLMIHGGGHIVGDLDAGSMVSHTFARLGGVAVTIDYRLAPEHPFPTGIHDSFDALVWMTQNLADLDVDPRLGFLIAGESSGSDIALTVAHLWSEQESLPPLTGIYASVNSGISRDTVPDRYRDHFFSLDQNAEAPGFTIESLEFIRKNYKPETKSPLAYPVAFSNHSALPKTYFQACGLDPLRDCTLVMEQVWKDAGVPTRLDIYPGLFHVFWVFDLPISATTKFKRDVEDGIKWLLE</sequence>
<dbReference type="AlphaFoldDB" id="A0A9P9WH70"/>
<organism evidence="3 4">
    <name type="scientific">Neoarthrinium moseri</name>
    <dbReference type="NCBI Taxonomy" id="1658444"/>
    <lineage>
        <taxon>Eukaryota</taxon>
        <taxon>Fungi</taxon>
        <taxon>Dikarya</taxon>
        <taxon>Ascomycota</taxon>
        <taxon>Pezizomycotina</taxon>
        <taxon>Sordariomycetes</taxon>
        <taxon>Xylariomycetidae</taxon>
        <taxon>Amphisphaeriales</taxon>
        <taxon>Apiosporaceae</taxon>
        <taxon>Neoarthrinium</taxon>
    </lineage>
</organism>
<dbReference type="Proteomes" id="UP000829685">
    <property type="component" value="Unassembled WGS sequence"/>
</dbReference>
<feature type="domain" description="Alpha/beta hydrolase fold-3" evidence="2">
    <location>
        <begin position="94"/>
        <end position="306"/>
    </location>
</feature>
<dbReference type="GO" id="GO:0016787">
    <property type="term" value="F:hydrolase activity"/>
    <property type="evidence" value="ECO:0007669"/>
    <property type="project" value="UniProtKB-KW"/>
</dbReference>
<keyword evidence="4" id="KW-1185">Reference proteome</keyword>
<reference evidence="3" key="1">
    <citation type="submission" date="2021-03" db="EMBL/GenBank/DDBJ databases">
        <title>Revisited historic fungal species revealed as producer of novel bioactive compounds through whole genome sequencing and comparative genomics.</title>
        <authorList>
            <person name="Vignolle G.A."/>
            <person name="Hochenegger N."/>
            <person name="Mach R.L."/>
            <person name="Mach-Aigner A.R."/>
            <person name="Javad Rahimi M."/>
            <person name="Salim K.A."/>
            <person name="Chan C.M."/>
            <person name="Lim L.B.L."/>
            <person name="Cai F."/>
            <person name="Druzhinina I.S."/>
            <person name="U'Ren J.M."/>
            <person name="Derntl C."/>
        </authorList>
    </citation>
    <scope>NUCLEOTIDE SEQUENCE</scope>
    <source>
        <strain evidence="3">TUCIM 5799</strain>
    </source>
</reference>
<evidence type="ECO:0000259" key="2">
    <source>
        <dbReference type="Pfam" id="PF07859"/>
    </source>
</evidence>
<keyword evidence="1" id="KW-0378">Hydrolase</keyword>
<dbReference type="InterPro" id="IPR013094">
    <property type="entry name" value="AB_hydrolase_3"/>
</dbReference>
<dbReference type="Pfam" id="PF07859">
    <property type="entry name" value="Abhydrolase_3"/>
    <property type="match status" value="1"/>
</dbReference>
<name>A0A9P9WH70_9PEZI</name>
<dbReference type="InterPro" id="IPR050300">
    <property type="entry name" value="GDXG_lipolytic_enzyme"/>
</dbReference>
<evidence type="ECO:0000313" key="4">
    <source>
        <dbReference type="Proteomes" id="UP000829685"/>
    </source>
</evidence>
<dbReference type="Gene3D" id="3.40.50.1820">
    <property type="entry name" value="alpha/beta hydrolase"/>
    <property type="match status" value="1"/>
</dbReference>
<dbReference type="EMBL" id="JAFIMR010000026">
    <property type="protein sequence ID" value="KAI1862967.1"/>
    <property type="molecule type" value="Genomic_DNA"/>
</dbReference>
<dbReference type="PANTHER" id="PTHR48081">
    <property type="entry name" value="AB HYDROLASE SUPERFAMILY PROTEIN C4A8.06C"/>
    <property type="match status" value="1"/>
</dbReference>